<dbReference type="PANTHER" id="PTHR33383:SF1">
    <property type="entry name" value="MEMBRANE PROTEIN INSERTION EFFICIENCY FACTOR-RELATED"/>
    <property type="match status" value="1"/>
</dbReference>
<protein>
    <recommendedName>
        <fullName evidence="1">Putative membrane protein insertion efficiency factor</fullName>
    </recommendedName>
</protein>
<proteinExistence type="inferred from homology"/>
<dbReference type="GO" id="GO:0005886">
    <property type="term" value="C:plasma membrane"/>
    <property type="evidence" value="ECO:0007669"/>
    <property type="project" value="UniProtKB-SubCell"/>
</dbReference>
<dbReference type="HAMAP" id="MF_00386">
    <property type="entry name" value="UPF0161_YidD"/>
    <property type="match status" value="1"/>
</dbReference>
<sequence>MLEWAKLLPRRTVIFLIELYRTWVSPLRLPTCRFEPTCSGYAVEALDRHGFVYGSFLAIVRLLKCGPWHKPGYDPVPDRGLRELAGDLWRGLRSGSTGGSVGTADAVETAGAGSACDDHRLRNHQHASSGTRAL</sequence>
<dbReference type="NCBIfam" id="TIGR00278">
    <property type="entry name" value="membrane protein insertion efficiency factor YidD"/>
    <property type="match status" value="1"/>
</dbReference>
<dbReference type="InterPro" id="IPR002696">
    <property type="entry name" value="Membr_insert_effic_factor_YidD"/>
</dbReference>
<dbReference type="KEGG" id="gji:H1R19_23075"/>
<keyword evidence="1" id="KW-0472">Membrane</keyword>
<dbReference type="EMBL" id="CP059491">
    <property type="protein sequence ID" value="QMT04096.1"/>
    <property type="molecule type" value="Genomic_DNA"/>
</dbReference>
<gene>
    <name evidence="2" type="primary">yidD</name>
    <name evidence="2" type="ORF">H1R19_23075</name>
</gene>
<reference evidence="3" key="1">
    <citation type="submission" date="2020-07" db="EMBL/GenBank/DDBJ databases">
        <title>novel species isolated from the respiratory tract of Marmot.</title>
        <authorList>
            <person name="Zhang G."/>
        </authorList>
    </citation>
    <scope>NUCLEOTIDE SEQUENCE [LARGE SCALE GENOMIC DNA]</scope>
    <source>
        <strain evidence="3">686</strain>
    </source>
</reference>
<comment type="function">
    <text evidence="1">Could be involved in insertion of integral membrane proteins into the membrane.</text>
</comment>
<dbReference type="Proteomes" id="UP000515663">
    <property type="component" value="Chromosome"/>
</dbReference>
<organism evidence="2 3">
    <name type="scientific">Gordonia jinghuaiqii</name>
    <dbReference type="NCBI Taxonomy" id="2758710"/>
    <lineage>
        <taxon>Bacteria</taxon>
        <taxon>Bacillati</taxon>
        <taxon>Actinomycetota</taxon>
        <taxon>Actinomycetes</taxon>
        <taxon>Mycobacteriales</taxon>
        <taxon>Gordoniaceae</taxon>
        <taxon>Gordonia</taxon>
    </lineage>
</organism>
<evidence type="ECO:0000256" key="1">
    <source>
        <dbReference type="HAMAP-Rule" id="MF_00386"/>
    </source>
</evidence>
<dbReference type="Pfam" id="PF01809">
    <property type="entry name" value="YidD"/>
    <property type="match status" value="1"/>
</dbReference>
<evidence type="ECO:0000313" key="2">
    <source>
        <dbReference type="EMBL" id="QMT04096.1"/>
    </source>
</evidence>
<dbReference type="AlphaFoldDB" id="A0A7D7M1U5"/>
<dbReference type="PANTHER" id="PTHR33383">
    <property type="entry name" value="MEMBRANE PROTEIN INSERTION EFFICIENCY FACTOR-RELATED"/>
    <property type="match status" value="1"/>
</dbReference>
<accession>A0A7D7M1U5</accession>
<evidence type="ECO:0000313" key="3">
    <source>
        <dbReference type="Proteomes" id="UP000515663"/>
    </source>
</evidence>
<keyword evidence="1" id="KW-1003">Cell membrane</keyword>
<comment type="similarity">
    <text evidence="1">Belongs to the UPF0161 family.</text>
</comment>
<name>A0A7D7M1U5_9ACTN</name>
<dbReference type="SMART" id="SM01234">
    <property type="entry name" value="Haemolytic"/>
    <property type="match status" value="1"/>
</dbReference>
<comment type="subcellular location">
    <subcellularLocation>
        <location evidence="1">Cell membrane</location>
        <topology evidence="1">Peripheral membrane protein</topology>
        <orientation evidence="1">Cytoplasmic side</orientation>
    </subcellularLocation>
</comment>
<keyword evidence="3" id="KW-1185">Reference proteome</keyword>